<comment type="caution">
    <text evidence="10">The sequence shown here is derived from an EMBL/GenBank/DDBJ whole genome shotgun (WGS) entry which is preliminary data.</text>
</comment>
<gene>
    <name evidence="10" type="ORF">L202_00522</name>
</gene>
<comment type="subcellular location">
    <subcellularLocation>
        <location evidence="1">Membrane</location>
        <topology evidence="1">Multi-pass membrane protein</topology>
    </subcellularLocation>
</comment>
<evidence type="ECO:0000256" key="1">
    <source>
        <dbReference type="ARBA" id="ARBA00004141"/>
    </source>
</evidence>
<feature type="transmembrane region" description="Helical" evidence="8">
    <location>
        <begin position="138"/>
        <end position="162"/>
    </location>
</feature>
<name>A0A1E3IA12_9TREE</name>
<comment type="similarity">
    <text evidence="2">Belongs to the major facilitator superfamily. Sugar transporter (TC 2.A.1.1) family.</text>
</comment>
<comment type="catalytic activity">
    <reaction evidence="7">
        <text>myo-inositol(out) + H(+)(out) = myo-inositol(in) + H(+)(in)</text>
        <dbReference type="Rhea" id="RHEA:60364"/>
        <dbReference type="ChEBI" id="CHEBI:15378"/>
        <dbReference type="ChEBI" id="CHEBI:17268"/>
    </reaction>
</comment>
<evidence type="ECO:0000256" key="2">
    <source>
        <dbReference type="ARBA" id="ARBA00010992"/>
    </source>
</evidence>
<feature type="transmembrane region" description="Helical" evidence="8">
    <location>
        <begin position="383"/>
        <end position="407"/>
    </location>
</feature>
<dbReference type="PANTHER" id="PTHR23503">
    <property type="entry name" value="SOLUTE CARRIER FAMILY 2"/>
    <property type="match status" value="1"/>
</dbReference>
<evidence type="ECO:0000259" key="9">
    <source>
        <dbReference type="PROSITE" id="PS50850"/>
    </source>
</evidence>
<accession>A0A1E3IA12</accession>
<evidence type="ECO:0000256" key="4">
    <source>
        <dbReference type="ARBA" id="ARBA00022692"/>
    </source>
</evidence>
<dbReference type="OrthoDB" id="4540492at2759"/>
<feature type="transmembrane region" description="Helical" evidence="8">
    <location>
        <begin position="293"/>
        <end position="314"/>
    </location>
</feature>
<feature type="transmembrane region" description="Helical" evidence="8">
    <location>
        <begin position="196"/>
        <end position="216"/>
    </location>
</feature>
<keyword evidence="5 8" id="KW-1133">Transmembrane helix</keyword>
<dbReference type="STRING" id="1295533.A0A1E3IA12"/>
<dbReference type="SUPFAM" id="SSF103473">
    <property type="entry name" value="MFS general substrate transporter"/>
    <property type="match status" value="1"/>
</dbReference>
<evidence type="ECO:0000313" key="10">
    <source>
        <dbReference type="EMBL" id="ODN84611.1"/>
    </source>
</evidence>
<evidence type="ECO:0000256" key="6">
    <source>
        <dbReference type="ARBA" id="ARBA00023136"/>
    </source>
</evidence>
<evidence type="ECO:0000256" key="3">
    <source>
        <dbReference type="ARBA" id="ARBA00022448"/>
    </source>
</evidence>
<protein>
    <recommendedName>
        <fullName evidence="9">Major facilitator superfamily (MFS) profile domain-containing protein</fullName>
    </recommendedName>
</protein>
<dbReference type="PANTHER" id="PTHR23503:SF8">
    <property type="entry name" value="FACILITATED GLUCOSE TRANSPORTER PROTEIN 1"/>
    <property type="match status" value="1"/>
</dbReference>
<evidence type="ECO:0000313" key="11">
    <source>
        <dbReference type="Proteomes" id="UP000094065"/>
    </source>
</evidence>
<dbReference type="EMBL" id="AWGJ01000001">
    <property type="protein sequence ID" value="ODN84611.1"/>
    <property type="molecule type" value="Genomic_DNA"/>
</dbReference>
<keyword evidence="6 8" id="KW-0472">Membrane</keyword>
<dbReference type="GO" id="GO:0016020">
    <property type="term" value="C:membrane"/>
    <property type="evidence" value="ECO:0007669"/>
    <property type="project" value="UniProtKB-SubCell"/>
</dbReference>
<dbReference type="InterPro" id="IPR020846">
    <property type="entry name" value="MFS_dom"/>
</dbReference>
<feature type="transmembrane region" description="Helical" evidence="8">
    <location>
        <begin position="78"/>
        <end position="99"/>
    </location>
</feature>
<organism evidence="10 11">
    <name type="scientific">Cryptococcus amylolentus CBS 6039</name>
    <dbReference type="NCBI Taxonomy" id="1295533"/>
    <lineage>
        <taxon>Eukaryota</taxon>
        <taxon>Fungi</taxon>
        <taxon>Dikarya</taxon>
        <taxon>Basidiomycota</taxon>
        <taxon>Agaricomycotina</taxon>
        <taxon>Tremellomycetes</taxon>
        <taxon>Tremellales</taxon>
        <taxon>Cryptococcaceae</taxon>
        <taxon>Cryptococcus</taxon>
    </lineage>
</organism>
<feature type="transmembrane region" description="Helical" evidence="8">
    <location>
        <begin position="346"/>
        <end position="371"/>
    </location>
</feature>
<dbReference type="InterPro" id="IPR045263">
    <property type="entry name" value="GLUT"/>
</dbReference>
<dbReference type="PROSITE" id="PS00217">
    <property type="entry name" value="SUGAR_TRANSPORT_2"/>
    <property type="match status" value="1"/>
</dbReference>
<reference evidence="10 11" key="1">
    <citation type="submission" date="2016-06" db="EMBL/GenBank/DDBJ databases">
        <title>Evolution of pathogenesis and genome organization in the Tremellales.</title>
        <authorList>
            <person name="Cuomo C."/>
            <person name="Litvintseva A."/>
            <person name="Heitman J."/>
            <person name="Chen Y."/>
            <person name="Sun S."/>
            <person name="Springer D."/>
            <person name="Dromer F."/>
            <person name="Young S."/>
            <person name="Zeng Q."/>
            <person name="Chapman S."/>
            <person name="Gujja S."/>
            <person name="Saif S."/>
            <person name="Birren B."/>
        </authorList>
    </citation>
    <scope>NUCLEOTIDE SEQUENCE [LARGE SCALE GENOMIC DNA]</scope>
    <source>
        <strain evidence="10 11">CBS 6039</strain>
    </source>
</reference>
<evidence type="ECO:0000256" key="7">
    <source>
        <dbReference type="ARBA" id="ARBA00049119"/>
    </source>
</evidence>
<dbReference type="Proteomes" id="UP000094065">
    <property type="component" value="Unassembled WGS sequence"/>
</dbReference>
<dbReference type="PROSITE" id="PS50850">
    <property type="entry name" value="MFS"/>
    <property type="match status" value="1"/>
</dbReference>
<proteinExistence type="inferred from homology"/>
<feature type="transmembrane region" description="Helical" evidence="8">
    <location>
        <begin position="419"/>
        <end position="438"/>
    </location>
</feature>
<dbReference type="PRINTS" id="PR00171">
    <property type="entry name" value="SUGRTRNSPORT"/>
</dbReference>
<dbReference type="InterPro" id="IPR003663">
    <property type="entry name" value="Sugar/inositol_transpt"/>
</dbReference>
<keyword evidence="4 8" id="KW-0812">Transmembrane</keyword>
<dbReference type="RefSeq" id="XP_018998414.1">
    <property type="nucleotide sequence ID" value="XM_019133709.1"/>
</dbReference>
<keyword evidence="3" id="KW-0813">Transport</keyword>
<dbReference type="GO" id="GO:0015149">
    <property type="term" value="F:hexose transmembrane transporter activity"/>
    <property type="evidence" value="ECO:0007669"/>
    <property type="project" value="TreeGrafter"/>
</dbReference>
<dbReference type="InterPro" id="IPR036259">
    <property type="entry name" value="MFS_trans_sf"/>
</dbReference>
<evidence type="ECO:0000256" key="8">
    <source>
        <dbReference type="SAM" id="Phobius"/>
    </source>
</evidence>
<dbReference type="Pfam" id="PF00083">
    <property type="entry name" value="Sugar_tr"/>
    <property type="match status" value="2"/>
</dbReference>
<feature type="transmembrane region" description="Helical" evidence="8">
    <location>
        <begin position="321"/>
        <end position="340"/>
    </location>
</feature>
<keyword evidence="11" id="KW-1185">Reference proteome</keyword>
<feature type="domain" description="Major facilitator superfamily (MFS) profile" evidence="9">
    <location>
        <begin position="26"/>
        <end position="442"/>
    </location>
</feature>
<evidence type="ECO:0000256" key="5">
    <source>
        <dbReference type="ARBA" id="ARBA00022989"/>
    </source>
</evidence>
<dbReference type="InterPro" id="IPR005829">
    <property type="entry name" value="Sugar_transporter_CS"/>
</dbReference>
<dbReference type="GeneID" id="30151831"/>
<feature type="transmembrane region" description="Helical" evidence="8">
    <location>
        <begin position="111"/>
        <end position="131"/>
    </location>
</feature>
<feature type="transmembrane region" description="Helical" evidence="8">
    <location>
        <begin position="27"/>
        <end position="47"/>
    </location>
</feature>
<sequence length="447" mass="47325">MPSLSPPSPTQRGRLVSKEAVNSSLKTLWAVSYTFLYGFAITSLNGIQDSVMCRRRPTAAFDEEGGVSSCLAMTSSQFGLVVSVFTLGGLAGSLAFHSISQKFGKTGSLRVSALSVLIGSAVVGLAGNVLVMGLGRILVGFGSGISTACIPLFLAEIAPPAIKQSLGIMNQLSIVAGMCFAQSLSFPFSEPGSWRLVFVSPVVIALAQLCGSLLVMDKDDMSESTVDEEEGLGSHSEGNLSLRELILSRDEDVVRSFHVVVASQMSQQICGVAPVMYFSTRILSPVFQGKARLLALFVVLIKLPITMIPAFLIQKLGSRKLLVYPTSMMCIAAICLALGINTDASALSIVAIVLFVVSFSVGLGPVTWVVLPEVMPHRAVTAAGSVGLGLNWLCNFGMGSIFLPLQGRLSKGGTQEGNIFYVLAATCLVSTISMAIAFRRRDRILLQ</sequence>
<dbReference type="AlphaFoldDB" id="A0A1E3IA12"/>
<dbReference type="InterPro" id="IPR005828">
    <property type="entry name" value="MFS_sugar_transport-like"/>
</dbReference>
<dbReference type="Gene3D" id="1.20.1250.20">
    <property type="entry name" value="MFS general substrate transporter like domains"/>
    <property type="match status" value="2"/>
</dbReference>